<evidence type="ECO:0000256" key="8">
    <source>
        <dbReference type="ARBA" id="ARBA00022989"/>
    </source>
</evidence>
<dbReference type="GO" id="GO:0140575">
    <property type="term" value="F:transmembrane monodehydroascorbate reductase activity"/>
    <property type="evidence" value="ECO:0007669"/>
    <property type="project" value="InterPro"/>
</dbReference>
<reference evidence="15" key="1">
    <citation type="submission" date="2025-08" db="UniProtKB">
        <authorList>
            <consortium name="RefSeq"/>
        </authorList>
    </citation>
    <scope>IDENTIFICATION</scope>
    <source>
        <strain evidence="15">OHB3-1</strain>
    </source>
</reference>
<dbReference type="SMART" id="SM00665">
    <property type="entry name" value="B561"/>
    <property type="match status" value="1"/>
</dbReference>
<evidence type="ECO:0000256" key="1">
    <source>
        <dbReference type="ARBA" id="ARBA00001970"/>
    </source>
</evidence>
<feature type="transmembrane region" description="Helical" evidence="11">
    <location>
        <begin position="194"/>
        <end position="213"/>
    </location>
</feature>
<evidence type="ECO:0000256" key="12">
    <source>
        <dbReference type="SAM" id="SignalP"/>
    </source>
</evidence>
<dbReference type="PROSITE" id="PS50939">
    <property type="entry name" value="CYTOCHROME_B561"/>
    <property type="match status" value="1"/>
</dbReference>
<evidence type="ECO:0000256" key="10">
    <source>
        <dbReference type="ARBA" id="ARBA00023136"/>
    </source>
</evidence>
<keyword evidence="3" id="KW-0813">Transport</keyword>
<accession>A0A6J1CE15</accession>
<dbReference type="CDD" id="cd08760">
    <property type="entry name" value="Cyt_b561_FRRS1_like"/>
    <property type="match status" value="1"/>
</dbReference>
<dbReference type="PANTHER" id="PTHR15422">
    <property type="entry name" value="OS05G0565100 PROTEIN"/>
    <property type="match status" value="1"/>
</dbReference>
<dbReference type="KEGG" id="mcha:111010690"/>
<dbReference type="InterPro" id="IPR006593">
    <property type="entry name" value="Cyt_b561/ferric_Rdtase_TM"/>
</dbReference>
<feature type="domain" description="Cytochrome b561" evidence="13">
    <location>
        <begin position="19"/>
        <end position="221"/>
    </location>
</feature>
<evidence type="ECO:0000256" key="2">
    <source>
        <dbReference type="ARBA" id="ARBA00004141"/>
    </source>
</evidence>
<dbReference type="GO" id="GO:0046872">
    <property type="term" value="F:metal ion binding"/>
    <property type="evidence" value="ECO:0007669"/>
    <property type="project" value="UniProtKB-KW"/>
</dbReference>
<feature type="signal peptide" evidence="12">
    <location>
        <begin position="1"/>
        <end position="25"/>
    </location>
</feature>
<gene>
    <name evidence="15" type="primary">LOC111010690</name>
</gene>
<dbReference type="GO" id="GO:0020037">
    <property type="term" value="F:heme binding"/>
    <property type="evidence" value="ECO:0007669"/>
    <property type="project" value="TreeGrafter"/>
</dbReference>
<evidence type="ECO:0000256" key="3">
    <source>
        <dbReference type="ARBA" id="ARBA00022448"/>
    </source>
</evidence>
<feature type="transmembrane region" description="Helical" evidence="11">
    <location>
        <begin position="159"/>
        <end position="182"/>
    </location>
</feature>
<keyword evidence="12" id="KW-0732">Signal</keyword>
<feature type="chain" id="PRO_5027092566" evidence="12">
    <location>
        <begin position="26"/>
        <end position="269"/>
    </location>
</feature>
<organism evidence="14 15">
    <name type="scientific">Momordica charantia</name>
    <name type="common">Bitter gourd</name>
    <name type="synonym">Balsam pear</name>
    <dbReference type="NCBI Taxonomy" id="3673"/>
    <lineage>
        <taxon>Eukaryota</taxon>
        <taxon>Viridiplantae</taxon>
        <taxon>Streptophyta</taxon>
        <taxon>Embryophyta</taxon>
        <taxon>Tracheophyta</taxon>
        <taxon>Spermatophyta</taxon>
        <taxon>Magnoliopsida</taxon>
        <taxon>eudicotyledons</taxon>
        <taxon>Gunneridae</taxon>
        <taxon>Pentapetalae</taxon>
        <taxon>rosids</taxon>
        <taxon>fabids</taxon>
        <taxon>Cucurbitales</taxon>
        <taxon>Cucurbitaceae</taxon>
        <taxon>Momordiceae</taxon>
        <taxon>Momordica</taxon>
    </lineage>
</organism>
<keyword evidence="6" id="KW-0479">Metal-binding</keyword>
<evidence type="ECO:0000256" key="6">
    <source>
        <dbReference type="ARBA" id="ARBA00022723"/>
    </source>
</evidence>
<feature type="transmembrane region" description="Helical" evidence="11">
    <location>
        <begin position="128"/>
        <end position="147"/>
    </location>
</feature>
<keyword evidence="9" id="KW-0408">Iron</keyword>
<keyword evidence="4" id="KW-0349">Heme</keyword>
<dbReference type="GeneID" id="111010690"/>
<evidence type="ECO:0000256" key="11">
    <source>
        <dbReference type="SAM" id="Phobius"/>
    </source>
</evidence>
<keyword evidence="10 11" id="KW-0472">Membrane</keyword>
<comment type="subcellular location">
    <subcellularLocation>
        <location evidence="2">Membrane</location>
        <topology evidence="2">Multi-pass membrane protein</topology>
    </subcellularLocation>
</comment>
<evidence type="ECO:0000256" key="5">
    <source>
        <dbReference type="ARBA" id="ARBA00022692"/>
    </source>
</evidence>
<dbReference type="RefSeq" id="XP_022139886.1">
    <property type="nucleotide sequence ID" value="XM_022284194.1"/>
</dbReference>
<dbReference type="InterPro" id="IPR045150">
    <property type="entry name" value="CYB561D1/2"/>
</dbReference>
<dbReference type="OrthoDB" id="19261at2759"/>
<dbReference type="Gene3D" id="1.20.120.1770">
    <property type="match status" value="1"/>
</dbReference>
<keyword evidence="7" id="KW-0249">Electron transport</keyword>
<keyword evidence="14" id="KW-1185">Reference proteome</keyword>
<evidence type="ECO:0000256" key="9">
    <source>
        <dbReference type="ARBA" id="ARBA00023004"/>
    </source>
</evidence>
<name>A0A6J1CE15_MOMCH</name>
<dbReference type="GO" id="GO:0016020">
    <property type="term" value="C:membrane"/>
    <property type="evidence" value="ECO:0007669"/>
    <property type="project" value="UniProtKB-SubCell"/>
</dbReference>
<feature type="transmembrane region" description="Helical" evidence="11">
    <location>
        <begin position="60"/>
        <end position="80"/>
    </location>
</feature>
<evidence type="ECO:0000259" key="13">
    <source>
        <dbReference type="PROSITE" id="PS50939"/>
    </source>
</evidence>
<comment type="cofactor">
    <cofactor evidence="1">
        <name>heme b</name>
        <dbReference type="ChEBI" id="CHEBI:60344"/>
    </cofactor>
</comment>
<sequence length="269" mass="30502">MRNFHNLELAAVSFCNALLLPLVQGSAHEGLQKARGQRSIGDGHERLSHQKRFDIQLHGLLLWASMGFLMPVGILAIRMSGRLARGSTQLKVFFYLHVVLQTLSLLLATAGAIMSLRNFENLFNNNHQRIGLALYIAIWAQAVMGTFRPQRGKKERSVWFLIHWILGTIVSLVGIINIYTGLNAYHKKTSKSIGLWNVLFTAEISFIGFFYLFQDKWEFLQKQGVILGEPEAMSPSDEQVVETQTQRQNPKELLAHPCTKQNALRNLFD</sequence>
<dbReference type="AlphaFoldDB" id="A0A6J1CE15"/>
<feature type="transmembrane region" description="Helical" evidence="11">
    <location>
        <begin position="92"/>
        <end position="116"/>
    </location>
</feature>
<evidence type="ECO:0000256" key="4">
    <source>
        <dbReference type="ARBA" id="ARBA00022617"/>
    </source>
</evidence>
<dbReference type="PANTHER" id="PTHR15422:SF44">
    <property type="entry name" value="CYTOCHROME B561 DOMAIN-CONTAINING PROTEIN"/>
    <property type="match status" value="1"/>
</dbReference>
<protein>
    <submittedName>
        <fullName evidence="15">Cytochrome b561 domain-containing protein At4g18260</fullName>
    </submittedName>
</protein>
<evidence type="ECO:0000256" key="7">
    <source>
        <dbReference type="ARBA" id="ARBA00022982"/>
    </source>
</evidence>
<keyword evidence="5 11" id="KW-0812">Transmembrane</keyword>
<dbReference type="Proteomes" id="UP000504603">
    <property type="component" value="Unplaced"/>
</dbReference>
<keyword evidence="8 11" id="KW-1133">Transmembrane helix</keyword>
<evidence type="ECO:0000313" key="15">
    <source>
        <dbReference type="RefSeq" id="XP_022139886.1"/>
    </source>
</evidence>
<evidence type="ECO:0000313" key="14">
    <source>
        <dbReference type="Proteomes" id="UP000504603"/>
    </source>
</evidence>
<dbReference type="Pfam" id="PF03188">
    <property type="entry name" value="Cytochrom_B561"/>
    <property type="match status" value="1"/>
</dbReference>
<proteinExistence type="predicted"/>